<evidence type="ECO:0000313" key="1">
    <source>
        <dbReference type="EMBL" id="CAG7729987.1"/>
    </source>
</evidence>
<dbReference type="EMBL" id="CAJVCH010187430">
    <property type="protein sequence ID" value="CAG7729987.1"/>
    <property type="molecule type" value="Genomic_DNA"/>
</dbReference>
<reference evidence="1" key="1">
    <citation type="submission" date="2021-06" db="EMBL/GenBank/DDBJ databases">
        <authorList>
            <person name="Hodson N. C."/>
            <person name="Mongue J. A."/>
            <person name="Jaron S. K."/>
        </authorList>
    </citation>
    <scope>NUCLEOTIDE SEQUENCE</scope>
</reference>
<organism evidence="1 2">
    <name type="scientific">Allacma fusca</name>
    <dbReference type="NCBI Taxonomy" id="39272"/>
    <lineage>
        <taxon>Eukaryota</taxon>
        <taxon>Metazoa</taxon>
        <taxon>Ecdysozoa</taxon>
        <taxon>Arthropoda</taxon>
        <taxon>Hexapoda</taxon>
        <taxon>Collembola</taxon>
        <taxon>Symphypleona</taxon>
        <taxon>Sminthuridae</taxon>
        <taxon>Allacma</taxon>
    </lineage>
</organism>
<gene>
    <name evidence="1" type="ORF">AFUS01_LOCUS18667</name>
</gene>
<comment type="caution">
    <text evidence="1">The sequence shown here is derived from an EMBL/GenBank/DDBJ whole genome shotgun (WGS) entry which is preliminary data.</text>
</comment>
<accession>A0A8J2K0L8</accession>
<protein>
    <recommendedName>
        <fullName evidence="3">Integrase catalytic domain-containing protein</fullName>
    </recommendedName>
</protein>
<keyword evidence="2" id="KW-1185">Reference proteome</keyword>
<proteinExistence type="predicted"/>
<dbReference type="AlphaFoldDB" id="A0A8J2K0L8"/>
<sequence>MMWYKVFMKVGLTPEIVTDGGTHFTGKEFEDFLKVHHINHIIVPP</sequence>
<feature type="non-terminal residue" evidence="1">
    <location>
        <position position="45"/>
    </location>
</feature>
<dbReference type="OrthoDB" id="5978043at2759"/>
<evidence type="ECO:0008006" key="3">
    <source>
        <dbReference type="Google" id="ProtNLM"/>
    </source>
</evidence>
<dbReference type="Proteomes" id="UP000708208">
    <property type="component" value="Unassembled WGS sequence"/>
</dbReference>
<evidence type="ECO:0000313" key="2">
    <source>
        <dbReference type="Proteomes" id="UP000708208"/>
    </source>
</evidence>
<name>A0A8J2K0L8_9HEXA</name>